<keyword evidence="5 6" id="KW-0472">Membrane</keyword>
<evidence type="ECO:0000313" key="7">
    <source>
        <dbReference type="EMBL" id="MFC4770304.1"/>
    </source>
</evidence>
<name>A0ABV9Q8Z5_9BACL</name>
<keyword evidence="6" id="KW-0046">Antibiotic resistance</keyword>
<keyword evidence="2" id="KW-1003">Cell membrane</keyword>
<feature type="transmembrane region" description="Helical" evidence="6">
    <location>
        <begin position="143"/>
        <end position="163"/>
    </location>
</feature>
<sequence>MTVGLLGWFIYTRQEDLLQMPGYLQRVGFGSAAALLSLEFLFLLLVAQSNRLVYRSIGVRNRLFDQLQLLLAAGTIERLLPSAGAAGMGSYVWLARRRGIDVSDSVKMTATTFVLGYAQIVPLLLIPIFYMDTFHLPPEQSKLLIGISAGFVILVIGLAAWIGSKEMNSRIEKWAWLSRFPRVLAGIGPIHDHVRLSWRRRRKLVAPLLFLWALYPVRIAMLWVCFRAFDSTVSLPLILTGYSVTILISFLTFLPTTLGVFELTMVGTLSALGVATDLATAVTVLYRLVTYWSPIPFGLLSWWNLQRRSGA</sequence>
<feature type="transmembrane region" description="Helical" evidence="6">
    <location>
        <begin position="235"/>
        <end position="254"/>
    </location>
</feature>
<dbReference type="EMBL" id="JBHSHC010000158">
    <property type="protein sequence ID" value="MFC4770304.1"/>
    <property type="molecule type" value="Genomic_DNA"/>
</dbReference>
<reference evidence="8" key="1">
    <citation type="journal article" date="2019" name="Int. J. Syst. Evol. Microbiol.">
        <title>The Global Catalogue of Microorganisms (GCM) 10K type strain sequencing project: providing services to taxonomists for standard genome sequencing and annotation.</title>
        <authorList>
            <consortium name="The Broad Institute Genomics Platform"/>
            <consortium name="The Broad Institute Genome Sequencing Center for Infectious Disease"/>
            <person name="Wu L."/>
            <person name="Ma J."/>
        </authorList>
    </citation>
    <scope>NUCLEOTIDE SEQUENCE [LARGE SCALE GENOMIC DNA]</scope>
    <source>
        <strain evidence="8">WYCCWR 12678</strain>
    </source>
</reference>
<dbReference type="Pfam" id="PF03706">
    <property type="entry name" value="LPG_synthase_TM"/>
    <property type="match status" value="1"/>
</dbReference>
<keyword evidence="6" id="KW-0443">Lipid metabolism</keyword>
<evidence type="ECO:0000256" key="5">
    <source>
        <dbReference type="ARBA" id="ARBA00023136"/>
    </source>
</evidence>
<keyword evidence="4 6" id="KW-1133">Transmembrane helix</keyword>
<evidence type="ECO:0000256" key="2">
    <source>
        <dbReference type="ARBA" id="ARBA00022475"/>
    </source>
</evidence>
<keyword evidence="6" id="KW-0808">Transferase</keyword>
<comment type="catalytic activity">
    <reaction evidence="6">
        <text>L-lysyl-tRNA(Lys) + a 1,2-diacyl-sn-glycero-3-phospho-(1'-sn-glycerol) = a 1,2-diacyl-sn-glycero-3-phospho-1'-(3'-O-L-lysyl)-sn-glycerol + tRNA(Lys)</text>
        <dbReference type="Rhea" id="RHEA:10668"/>
        <dbReference type="Rhea" id="RHEA-COMP:9696"/>
        <dbReference type="Rhea" id="RHEA-COMP:9697"/>
        <dbReference type="ChEBI" id="CHEBI:64716"/>
        <dbReference type="ChEBI" id="CHEBI:75792"/>
        <dbReference type="ChEBI" id="CHEBI:78442"/>
        <dbReference type="ChEBI" id="CHEBI:78529"/>
        <dbReference type="EC" id="2.3.2.3"/>
    </reaction>
</comment>
<feature type="transmembrane region" description="Helical" evidence="6">
    <location>
        <begin position="27"/>
        <end position="47"/>
    </location>
</feature>
<comment type="subcellular location">
    <subcellularLocation>
        <location evidence="1 6">Cell membrane</location>
        <topology evidence="1 6">Multi-pass membrane protein</topology>
    </subcellularLocation>
</comment>
<dbReference type="PANTHER" id="PTHR39087">
    <property type="entry name" value="UPF0104 MEMBRANE PROTEIN MJ1595"/>
    <property type="match status" value="1"/>
</dbReference>
<dbReference type="PANTHER" id="PTHR39087:SF2">
    <property type="entry name" value="UPF0104 MEMBRANE PROTEIN MJ1595"/>
    <property type="match status" value="1"/>
</dbReference>
<dbReference type="Proteomes" id="UP001596002">
    <property type="component" value="Unassembled WGS sequence"/>
</dbReference>
<gene>
    <name evidence="6" type="primary">mprF</name>
    <name evidence="7" type="ORF">ACFO8Q_23790</name>
</gene>
<comment type="function">
    <text evidence="6">Catalyzes the transfer of a lysyl group from L-lysyl-tRNA(Lys) to membrane-bound phosphatidylglycerol (PG), which produces lysylphosphatidylglycerol (LPG), a major component of the bacterial membrane with a positive net charge. LPG synthesis contributes to bacterial virulence as it is involved in the resistance mechanism against cationic antimicrobial peptides (CAMP) produces by the host's immune system (defensins, cathelicidins) and by the competing microorganisms.</text>
</comment>
<evidence type="ECO:0000256" key="3">
    <source>
        <dbReference type="ARBA" id="ARBA00022692"/>
    </source>
</evidence>
<accession>A0ABV9Q8Z5</accession>
<keyword evidence="3 6" id="KW-0812">Transmembrane</keyword>
<feature type="transmembrane region" description="Helical" evidence="6">
    <location>
        <begin position="204"/>
        <end position="229"/>
    </location>
</feature>
<evidence type="ECO:0000256" key="6">
    <source>
        <dbReference type="RuleBase" id="RU363042"/>
    </source>
</evidence>
<organism evidence="7 8">
    <name type="scientific">Effusibacillus consociatus</name>
    <dbReference type="NCBI Taxonomy" id="1117041"/>
    <lineage>
        <taxon>Bacteria</taxon>
        <taxon>Bacillati</taxon>
        <taxon>Bacillota</taxon>
        <taxon>Bacilli</taxon>
        <taxon>Bacillales</taxon>
        <taxon>Alicyclobacillaceae</taxon>
        <taxon>Effusibacillus</taxon>
    </lineage>
</organism>
<feature type="transmembrane region" description="Helical" evidence="6">
    <location>
        <begin position="266"/>
        <end position="289"/>
    </location>
</feature>
<dbReference type="InterPro" id="IPR022791">
    <property type="entry name" value="L-PG_synthase/AglD"/>
</dbReference>
<comment type="similarity">
    <text evidence="6">Belongs to the LPG synthase family.</text>
</comment>
<dbReference type="NCBIfam" id="TIGR00374">
    <property type="entry name" value="flippase-like domain"/>
    <property type="match status" value="1"/>
</dbReference>
<dbReference type="EC" id="2.3.2.3" evidence="6"/>
<evidence type="ECO:0000256" key="1">
    <source>
        <dbReference type="ARBA" id="ARBA00004651"/>
    </source>
</evidence>
<keyword evidence="8" id="KW-1185">Reference proteome</keyword>
<proteinExistence type="inferred from homology"/>
<comment type="caution">
    <text evidence="7">The sequence shown here is derived from an EMBL/GenBank/DDBJ whole genome shotgun (WGS) entry which is preliminary data.</text>
</comment>
<protein>
    <recommendedName>
        <fullName evidence="6">Phosphatidylglycerol lysyltransferase</fullName>
        <ecNumber evidence="6">2.3.2.3</ecNumber>
    </recommendedName>
    <alternativeName>
        <fullName evidence="6">Lysylphosphatidylglycerol synthase</fullName>
    </alternativeName>
</protein>
<evidence type="ECO:0000313" key="8">
    <source>
        <dbReference type="Proteomes" id="UP001596002"/>
    </source>
</evidence>
<evidence type="ECO:0000256" key="4">
    <source>
        <dbReference type="ARBA" id="ARBA00022989"/>
    </source>
</evidence>
<feature type="transmembrane region" description="Helical" evidence="6">
    <location>
        <begin position="106"/>
        <end position="131"/>
    </location>
</feature>